<evidence type="ECO:0000313" key="3">
    <source>
        <dbReference type="Proteomes" id="UP000075424"/>
    </source>
</evidence>
<protein>
    <recommendedName>
        <fullName evidence="5">YueH-like protein</fullName>
    </recommendedName>
</protein>
<evidence type="ECO:0000313" key="2">
    <source>
        <dbReference type="EMBL" id="KYD20810.1"/>
    </source>
</evidence>
<dbReference type="EMBL" id="LUCS01000009">
    <property type="protein sequence ID" value="KAF6511954.1"/>
    <property type="molecule type" value="Genomic_DNA"/>
</dbReference>
<name>A0A150M854_GEOSE</name>
<evidence type="ECO:0008006" key="5">
    <source>
        <dbReference type="Google" id="ProtNLM"/>
    </source>
</evidence>
<dbReference type="AlphaFoldDB" id="A0A150M854"/>
<keyword evidence="4" id="KW-1185">Reference proteome</keyword>
<reference evidence="2 3" key="1">
    <citation type="submission" date="2016-01" db="EMBL/GenBank/DDBJ databases">
        <title>Draft Genome Sequences of Seven Thermophilic Sporeformers Isolated from Foods.</title>
        <authorList>
            <person name="Berendsen E.M."/>
            <person name="Wells-Bennik M.H."/>
            <person name="Krawcyk A.O."/>
            <person name="De Jong A."/>
            <person name="Holsappel S."/>
            <person name="Eijlander R.T."/>
            <person name="Kuipers O.P."/>
        </authorList>
    </citation>
    <scope>NUCLEOTIDE SEQUENCE [LARGE SCALE GENOMIC DNA]</scope>
    <source>
        <strain evidence="2 3">B4109</strain>
    </source>
</reference>
<dbReference type="Proteomes" id="UP000773850">
    <property type="component" value="Unassembled WGS sequence"/>
</dbReference>
<sequence>MMKIRKTPIMDGQAPVNVYIYENRKEEYIVLAIPALEWSFSFSYGEEAGAVTERLEASLQKRLDHERAAALTAQLLAWAREM</sequence>
<evidence type="ECO:0000313" key="4">
    <source>
        <dbReference type="Proteomes" id="UP000773850"/>
    </source>
</evidence>
<dbReference type="EMBL" id="LQYV01000144">
    <property type="protein sequence ID" value="KYD20810.1"/>
    <property type="molecule type" value="Genomic_DNA"/>
</dbReference>
<comment type="caution">
    <text evidence="2">The sequence shown here is derived from an EMBL/GenBank/DDBJ whole genome shotgun (WGS) entry which is preliminary data.</text>
</comment>
<evidence type="ECO:0000313" key="1">
    <source>
        <dbReference type="EMBL" id="KAF6511954.1"/>
    </source>
</evidence>
<dbReference type="InterPro" id="IPR020260">
    <property type="entry name" value="Uncharacterised_YueH"/>
</dbReference>
<gene>
    <name evidence="2" type="ORF">B4109_0822</name>
    <name evidence="1" type="ORF">GS8_253</name>
</gene>
<proteinExistence type="predicted"/>
<organism evidence="2 3">
    <name type="scientific">Geobacillus stearothermophilus</name>
    <name type="common">Bacillus stearothermophilus</name>
    <dbReference type="NCBI Taxonomy" id="1422"/>
    <lineage>
        <taxon>Bacteria</taxon>
        <taxon>Bacillati</taxon>
        <taxon>Bacillota</taxon>
        <taxon>Bacilli</taxon>
        <taxon>Bacillales</taxon>
        <taxon>Anoxybacillaceae</taxon>
        <taxon>Geobacillus</taxon>
    </lineage>
</organism>
<dbReference type="Proteomes" id="UP000075424">
    <property type="component" value="Unassembled WGS sequence"/>
</dbReference>
<dbReference type="Pfam" id="PF14166">
    <property type="entry name" value="YueH"/>
    <property type="match status" value="1"/>
</dbReference>
<accession>A0A150M854</accession>
<dbReference type="PATRIC" id="fig|1422.18.peg.1939"/>
<reference evidence="1 4" key="2">
    <citation type="submission" date="2016-03" db="EMBL/GenBank/DDBJ databases">
        <title>Spore heat resistance.</title>
        <authorList>
            <person name="Boekhorst J."/>
            <person name="Berendsen E.M."/>
            <person name="Wells-Bennik M.H."/>
            <person name="Kuipers O.P."/>
        </authorList>
    </citation>
    <scope>NUCLEOTIDE SEQUENCE [LARGE SCALE GENOMIC DNA]</scope>
    <source>
        <strain evidence="1 4">GS8</strain>
    </source>
</reference>